<organism evidence="8 9">
    <name type="scientific">Plectus sambesii</name>
    <dbReference type="NCBI Taxonomy" id="2011161"/>
    <lineage>
        <taxon>Eukaryota</taxon>
        <taxon>Metazoa</taxon>
        <taxon>Ecdysozoa</taxon>
        <taxon>Nematoda</taxon>
        <taxon>Chromadorea</taxon>
        <taxon>Plectida</taxon>
        <taxon>Plectina</taxon>
        <taxon>Plectoidea</taxon>
        <taxon>Plectidae</taxon>
        <taxon>Plectus</taxon>
    </lineage>
</organism>
<keyword evidence="8" id="KW-1185">Reference proteome</keyword>
<comment type="subcellular location">
    <subcellularLocation>
        <location evidence="1">Membrane</location>
        <topology evidence="1">Multi-pass membrane protein</topology>
    </subcellularLocation>
</comment>
<name>A0A914X6C3_9BILA</name>
<dbReference type="Proteomes" id="UP000887566">
    <property type="component" value="Unplaced"/>
</dbReference>
<dbReference type="CDD" id="cd19051">
    <property type="entry name" value="LGIC_TM_cation"/>
    <property type="match status" value="1"/>
</dbReference>
<dbReference type="GO" id="GO:0016020">
    <property type="term" value="C:membrane"/>
    <property type="evidence" value="ECO:0007669"/>
    <property type="project" value="UniProtKB-SubCell"/>
</dbReference>
<feature type="transmembrane region" description="Helical" evidence="5">
    <location>
        <begin position="243"/>
        <end position="266"/>
    </location>
</feature>
<dbReference type="PRINTS" id="PR00252">
    <property type="entry name" value="NRIONCHANNEL"/>
</dbReference>
<keyword evidence="5" id="KW-0813">Transport</keyword>
<feature type="transmembrane region" description="Helical" evidence="5">
    <location>
        <begin position="308"/>
        <end position="331"/>
    </location>
</feature>
<dbReference type="PANTHER" id="PTHR18945">
    <property type="entry name" value="NEUROTRANSMITTER GATED ION CHANNEL"/>
    <property type="match status" value="1"/>
</dbReference>
<dbReference type="PROSITE" id="PS00236">
    <property type="entry name" value="NEUROTR_ION_CHANNEL"/>
    <property type="match status" value="1"/>
</dbReference>
<proteinExistence type="inferred from homology"/>
<keyword evidence="4 5" id="KW-0472">Membrane</keyword>
<protein>
    <submittedName>
        <fullName evidence="9">Uncharacterized protein</fullName>
    </submittedName>
</protein>
<comment type="similarity">
    <text evidence="5">Belongs to the ligand-gated ion channel (TC 1.A.9) family.</text>
</comment>
<keyword evidence="5" id="KW-0407">Ion channel</keyword>
<dbReference type="Pfam" id="PF02931">
    <property type="entry name" value="Neur_chan_LBD"/>
    <property type="match status" value="1"/>
</dbReference>
<evidence type="ECO:0000256" key="3">
    <source>
        <dbReference type="ARBA" id="ARBA00022989"/>
    </source>
</evidence>
<evidence type="ECO:0000256" key="4">
    <source>
        <dbReference type="ARBA" id="ARBA00023136"/>
    </source>
</evidence>
<dbReference type="InterPro" id="IPR006201">
    <property type="entry name" value="Neur_channel"/>
</dbReference>
<dbReference type="Gene3D" id="2.70.170.10">
    <property type="entry name" value="Neurotransmitter-gated ion-channel ligand-binding domain"/>
    <property type="match status" value="1"/>
</dbReference>
<dbReference type="Gene3D" id="1.20.58.390">
    <property type="entry name" value="Neurotransmitter-gated ion-channel transmembrane domain"/>
    <property type="match status" value="1"/>
</dbReference>
<dbReference type="GO" id="GO:0005230">
    <property type="term" value="F:extracellular ligand-gated monoatomic ion channel activity"/>
    <property type="evidence" value="ECO:0007669"/>
    <property type="project" value="InterPro"/>
</dbReference>
<dbReference type="GO" id="GO:0004888">
    <property type="term" value="F:transmembrane signaling receptor activity"/>
    <property type="evidence" value="ECO:0007669"/>
    <property type="project" value="InterPro"/>
</dbReference>
<dbReference type="InterPro" id="IPR006202">
    <property type="entry name" value="Neur_chan_lig-bd"/>
</dbReference>
<dbReference type="SUPFAM" id="SSF63712">
    <property type="entry name" value="Nicotinic receptor ligand binding domain-like"/>
    <property type="match status" value="1"/>
</dbReference>
<reference evidence="9" key="1">
    <citation type="submission" date="2022-11" db="UniProtKB">
        <authorList>
            <consortium name="WormBaseParasite"/>
        </authorList>
    </citation>
    <scope>IDENTIFICATION</scope>
</reference>
<keyword evidence="2 5" id="KW-0812">Transmembrane</keyword>
<feature type="chain" id="PRO_5038158089" evidence="5">
    <location>
        <begin position="30"/>
        <end position="453"/>
    </location>
</feature>
<dbReference type="SUPFAM" id="SSF90112">
    <property type="entry name" value="Neurotransmitter-gated ion-channel transmembrane pore"/>
    <property type="match status" value="1"/>
</dbReference>
<dbReference type="InterPro" id="IPR006029">
    <property type="entry name" value="Neurotrans-gated_channel_TM"/>
</dbReference>
<feature type="transmembrane region" description="Helical" evidence="5">
    <location>
        <begin position="278"/>
        <end position="296"/>
    </location>
</feature>
<evidence type="ECO:0000256" key="1">
    <source>
        <dbReference type="ARBA" id="ARBA00004141"/>
    </source>
</evidence>
<evidence type="ECO:0000256" key="5">
    <source>
        <dbReference type="RuleBase" id="RU000687"/>
    </source>
</evidence>
<keyword evidence="5" id="KW-0406">Ion transport</keyword>
<feature type="transmembrane region" description="Helical" evidence="5">
    <location>
        <begin position="433"/>
        <end position="452"/>
    </location>
</feature>
<dbReference type="Pfam" id="PF02932">
    <property type="entry name" value="Neur_chan_memb"/>
    <property type="match status" value="1"/>
</dbReference>
<dbReference type="AlphaFoldDB" id="A0A914X6C3"/>
<dbReference type="CDD" id="cd18989">
    <property type="entry name" value="LGIC_ECD_cation"/>
    <property type="match status" value="1"/>
</dbReference>
<evidence type="ECO:0000256" key="2">
    <source>
        <dbReference type="ARBA" id="ARBA00022692"/>
    </source>
</evidence>
<feature type="domain" description="Neurotransmitter-gated ion-channel ligand-binding" evidence="6">
    <location>
        <begin position="34"/>
        <end position="242"/>
    </location>
</feature>
<keyword evidence="5" id="KW-0732">Signal</keyword>
<accession>A0A914X6C3</accession>
<dbReference type="WBParaSite" id="PSAMB.scaffold65size88781.g1153.t1">
    <property type="protein sequence ID" value="PSAMB.scaffold65size88781.g1153.t1"/>
    <property type="gene ID" value="PSAMB.scaffold65size88781.g1153"/>
</dbReference>
<keyword evidence="3 5" id="KW-1133">Transmembrane helix</keyword>
<evidence type="ECO:0000259" key="6">
    <source>
        <dbReference type="Pfam" id="PF02931"/>
    </source>
</evidence>
<dbReference type="InterPro" id="IPR018000">
    <property type="entry name" value="Neurotransmitter_ion_chnl_CS"/>
</dbReference>
<dbReference type="InterPro" id="IPR036734">
    <property type="entry name" value="Neur_chan_lig-bd_sf"/>
</dbReference>
<dbReference type="InterPro" id="IPR036719">
    <property type="entry name" value="Neuro-gated_channel_TM_sf"/>
</dbReference>
<sequence>MLMALRPEHRRLSLFWYTFVILAASSVFANEFDVYKAITADYDKNVRPAKNFSASMVVSVELTFFVLLNMDPKQETITFQTEVELIWKDENIRWNASEFGDTSSVLIPSELLWKPDIIVTTGLEVEEMMPDKQRVVSVLNDGTVRSSSPSVITNQCRMSIEAFPYDEQECVLILGSWMYPTDQIDLYVGHKLRNVNTSISEDTFKGNGEWTLTSFKATVDYSYDEGKRYTEVRYRIGLRRQPIYYICVLLVPTFMTATICLLGLFVPAMNTGERIEKVNMGMATLLSMAVILGIVAGEMPKSTTLPLLGYYVLAELLMCTVGVILSMIIMVGHQRASTRAHIPPRWLSTILFMKMRTTAKSEKTDVTTVCTEKIIRSLGKDKKMDDQFENLKNSIYAKRLNQVLDNVEGYMDDKKFEEYILLQWIIIYDRIDMFFLVVFNTVNVVVSSILLFQ</sequence>
<feature type="domain" description="Neurotransmitter-gated ion-channel transmembrane" evidence="7">
    <location>
        <begin position="249"/>
        <end position="386"/>
    </location>
</feature>
<evidence type="ECO:0000313" key="9">
    <source>
        <dbReference type="WBParaSite" id="PSAMB.scaffold65size88781.g1153.t1"/>
    </source>
</evidence>
<dbReference type="FunFam" id="2.70.170.10:FF:000027">
    <property type="entry name" value="Ligand-Gated ion Channel"/>
    <property type="match status" value="1"/>
</dbReference>
<feature type="signal peptide" evidence="5">
    <location>
        <begin position="1"/>
        <end position="29"/>
    </location>
</feature>
<evidence type="ECO:0000259" key="7">
    <source>
        <dbReference type="Pfam" id="PF02932"/>
    </source>
</evidence>
<dbReference type="InterPro" id="IPR038050">
    <property type="entry name" value="Neuro_actylchol_rec"/>
</dbReference>
<evidence type="ECO:0000313" key="8">
    <source>
        <dbReference type="Proteomes" id="UP000887566"/>
    </source>
</evidence>